<dbReference type="PANTHER" id="PTHR43677">
    <property type="entry name" value="SHORT-CHAIN DEHYDROGENASE/REDUCTASE"/>
    <property type="match status" value="1"/>
</dbReference>
<feature type="region of interest" description="Disordered" evidence="1">
    <location>
        <begin position="1"/>
        <end position="54"/>
    </location>
</feature>
<accession>A0AAE0ZU10</accession>
<dbReference type="SUPFAM" id="SSF50129">
    <property type="entry name" value="GroES-like"/>
    <property type="match status" value="1"/>
</dbReference>
<dbReference type="PANTHER" id="PTHR43677:SF3">
    <property type="entry name" value="PROSTAGLANDIN REDUCTASE 3"/>
    <property type="match status" value="1"/>
</dbReference>
<name>A0AAE0ZU10_9GAST</name>
<organism evidence="3 4">
    <name type="scientific">Elysia crispata</name>
    <name type="common">lettuce slug</name>
    <dbReference type="NCBI Taxonomy" id="231223"/>
    <lineage>
        <taxon>Eukaryota</taxon>
        <taxon>Metazoa</taxon>
        <taxon>Spiralia</taxon>
        <taxon>Lophotrochozoa</taxon>
        <taxon>Mollusca</taxon>
        <taxon>Gastropoda</taxon>
        <taxon>Heterobranchia</taxon>
        <taxon>Euthyneura</taxon>
        <taxon>Panpulmonata</taxon>
        <taxon>Sacoglossa</taxon>
        <taxon>Placobranchoidea</taxon>
        <taxon>Plakobranchidae</taxon>
        <taxon>Elysia</taxon>
    </lineage>
</organism>
<dbReference type="GO" id="GO:0005739">
    <property type="term" value="C:mitochondrion"/>
    <property type="evidence" value="ECO:0007669"/>
    <property type="project" value="TreeGrafter"/>
</dbReference>
<feature type="compositionally biased region" description="Polar residues" evidence="1">
    <location>
        <begin position="1"/>
        <end position="13"/>
    </location>
</feature>
<reference evidence="3" key="1">
    <citation type="journal article" date="2023" name="G3 (Bethesda)">
        <title>A reference genome for the long-term kleptoplast-retaining sea slug Elysia crispata morphotype clarki.</title>
        <authorList>
            <person name="Eastman K.E."/>
            <person name="Pendleton A.L."/>
            <person name="Shaikh M.A."/>
            <person name="Suttiyut T."/>
            <person name="Ogas R."/>
            <person name="Tomko P."/>
            <person name="Gavelis G."/>
            <person name="Widhalm J.R."/>
            <person name="Wisecaver J.H."/>
        </authorList>
    </citation>
    <scope>NUCLEOTIDE SEQUENCE</scope>
    <source>
        <strain evidence="3">ECLA1</strain>
    </source>
</reference>
<proteinExistence type="predicted"/>
<dbReference type="AlphaFoldDB" id="A0AAE0ZU10"/>
<dbReference type="SUPFAM" id="SSF51735">
    <property type="entry name" value="NAD(P)-binding Rossmann-fold domains"/>
    <property type="match status" value="1"/>
</dbReference>
<dbReference type="InterPro" id="IPR013149">
    <property type="entry name" value="ADH-like_C"/>
</dbReference>
<keyword evidence="4" id="KW-1185">Reference proteome</keyword>
<comment type="caution">
    <text evidence="3">The sequence shown here is derived from an EMBL/GenBank/DDBJ whole genome shotgun (WGS) entry which is preliminary data.</text>
</comment>
<evidence type="ECO:0000313" key="4">
    <source>
        <dbReference type="Proteomes" id="UP001283361"/>
    </source>
</evidence>
<dbReference type="Gene3D" id="3.90.180.10">
    <property type="entry name" value="Medium-chain alcohol dehydrogenases, catalytic domain"/>
    <property type="match status" value="2"/>
</dbReference>
<feature type="domain" description="Enoyl reductase (ER)" evidence="2">
    <location>
        <begin position="24"/>
        <end position="250"/>
    </location>
</feature>
<dbReference type="SMART" id="SM00829">
    <property type="entry name" value="PKS_ER"/>
    <property type="match status" value="1"/>
</dbReference>
<dbReference type="GO" id="GO:0016491">
    <property type="term" value="F:oxidoreductase activity"/>
    <property type="evidence" value="ECO:0007669"/>
    <property type="project" value="InterPro"/>
</dbReference>
<dbReference type="Gene3D" id="3.40.50.720">
    <property type="entry name" value="NAD(P)-binding Rossmann-like Domain"/>
    <property type="match status" value="3"/>
</dbReference>
<evidence type="ECO:0000259" key="2">
    <source>
        <dbReference type="SMART" id="SM00829"/>
    </source>
</evidence>
<sequence length="252" mass="27830">MKINNESGRTTRGQNRDFSNRDTSANGSLTTKDKPLNEALQPKPQRESYGTESRTCKTATPLGEIVATGPSSVNKVGQAVATQLYHCFSEYAVVPDEVLMPIPSVDNARYGSLYVSGCTAYGAFEKVQLAKMAGCHVIGTCSSDEKVEFLKSIGCDRPINYNRESVDSVLKKEYPLMMKSADLMTLYMPDFLEDGQCYFKRLSDLMESGKLEVAIDNGEKAEKGPFRGIDKVYDAIDHLFSRKSIGKICVEL</sequence>
<gene>
    <name evidence="3" type="ORF">RRG08_007281</name>
</gene>
<dbReference type="InterPro" id="IPR036291">
    <property type="entry name" value="NAD(P)-bd_dom_sf"/>
</dbReference>
<evidence type="ECO:0000313" key="3">
    <source>
        <dbReference type="EMBL" id="KAK3774926.1"/>
    </source>
</evidence>
<dbReference type="InterPro" id="IPR051397">
    <property type="entry name" value="Zn-ADH-like_protein"/>
</dbReference>
<protein>
    <recommendedName>
        <fullName evidence="2">Enoyl reductase (ER) domain-containing protein</fullName>
    </recommendedName>
</protein>
<evidence type="ECO:0000256" key="1">
    <source>
        <dbReference type="SAM" id="MobiDB-lite"/>
    </source>
</evidence>
<dbReference type="InterPro" id="IPR011032">
    <property type="entry name" value="GroES-like_sf"/>
</dbReference>
<feature type="compositionally biased region" description="Polar residues" evidence="1">
    <location>
        <begin position="21"/>
        <end position="30"/>
    </location>
</feature>
<dbReference type="Proteomes" id="UP001283361">
    <property type="component" value="Unassembled WGS sequence"/>
</dbReference>
<dbReference type="InterPro" id="IPR020843">
    <property type="entry name" value="ER"/>
</dbReference>
<dbReference type="Pfam" id="PF00107">
    <property type="entry name" value="ADH_zinc_N"/>
    <property type="match status" value="1"/>
</dbReference>
<dbReference type="EMBL" id="JAWDGP010003379">
    <property type="protein sequence ID" value="KAK3774926.1"/>
    <property type="molecule type" value="Genomic_DNA"/>
</dbReference>